<dbReference type="OrthoDB" id="2278611at2759"/>
<accession>A0A0S4KIT3</accession>
<evidence type="ECO:0000256" key="1">
    <source>
        <dbReference type="SAM" id="MobiDB-lite"/>
    </source>
</evidence>
<evidence type="ECO:0000313" key="3">
    <source>
        <dbReference type="EMBL" id="CUI14487.1"/>
    </source>
</evidence>
<feature type="region of interest" description="Disordered" evidence="1">
    <location>
        <begin position="40"/>
        <end position="70"/>
    </location>
</feature>
<dbReference type="EMBL" id="CYKH01001213">
    <property type="protein sequence ID" value="CUI14487.1"/>
    <property type="molecule type" value="Genomic_DNA"/>
</dbReference>
<reference evidence="4" key="1">
    <citation type="submission" date="2015-09" db="EMBL/GenBank/DDBJ databases">
        <authorList>
            <consortium name="Pathogen Informatics"/>
        </authorList>
    </citation>
    <scope>NUCLEOTIDE SEQUENCE [LARGE SCALE GENOMIC DNA]</scope>
    <source>
        <strain evidence="4">Lake Konstanz</strain>
    </source>
</reference>
<feature type="non-terminal residue" evidence="3">
    <location>
        <position position="431"/>
    </location>
</feature>
<dbReference type="AlphaFoldDB" id="A0A0S4KIT3"/>
<organism evidence="3 4">
    <name type="scientific">Bodo saltans</name>
    <name type="common">Flagellated protozoan</name>
    <dbReference type="NCBI Taxonomy" id="75058"/>
    <lineage>
        <taxon>Eukaryota</taxon>
        <taxon>Discoba</taxon>
        <taxon>Euglenozoa</taxon>
        <taxon>Kinetoplastea</taxon>
        <taxon>Metakinetoplastina</taxon>
        <taxon>Eubodonida</taxon>
        <taxon>Bodonidae</taxon>
        <taxon>Bodo</taxon>
    </lineage>
</organism>
<dbReference type="Proteomes" id="UP000051952">
    <property type="component" value="Unassembled WGS sequence"/>
</dbReference>
<feature type="compositionally biased region" description="Low complexity" evidence="1">
    <location>
        <begin position="48"/>
        <end position="60"/>
    </location>
</feature>
<keyword evidence="4" id="KW-1185">Reference proteome</keyword>
<gene>
    <name evidence="3" type="ORF">BSAL_91175c</name>
</gene>
<feature type="domain" description="ISXO2-like transposase" evidence="2">
    <location>
        <begin position="218"/>
        <end position="346"/>
    </location>
</feature>
<dbReference type="InterPro" id="IPR024445">
    <property type="entry name" value="Tnp_ISXO2-like"/>
</dbReference>
<dbReference type="SMART" id="SM01126">
    <property type="entry name" value="DDE_Tnp_IS1595"/>
    <property type="match status" value="1"/>
</dbReference>
<dbReference type="VEuPathDB" id="TriTrypDB:BSAL_91175c"/>
<dbReference type="InterPro" id="IPR053164">
    <property type="entry name" value="IS1016-like_transposase"/>
</dbReference>
<sequence>MLIEIRKLVAAVITQTAAMQSAVTAMHDVVHAAGRVSIPPRTEHLRVSKSSSNSKRANSNEVLSSEPLRATSEPTMLDEPLLEQCLGCPTMECVKQWRSFRDLPQDIPAWMLHHDFFKEPSCVEHLQANMVRRGVHGECRVRTGDTTCRQRVHIHAPFLSTMSKITVDKLFMFWSHVANNEGASSIEKNLSVNKNTVSVLFDRLGAACVLADSMEPARFSHCAVDETYVGKRKYQRGKRMRKRGFWFVTLTEILKSGCTGATAWHLVKRRDRATLERLVIQHLVGSKTIVWTDEHKGYKGLAEVCRHFAVNHSKEWRSVAGVHTNHAEGVHGVIKRYLLQQHNRFGISSRNLRKHVALQCCKLLNAEVEPQYKWAHRLLHILRVCRTYYRCAPDAMVTISSDTVSDHNEALELPTGHTNVRYTKSGAKDKR</sequence>
<dbReference type="PANTHER" id="PTHR47163:SF2">
    <property type="entry name" value="SI:DKEY-17M8.2"/>
    <property type="match status" value="1"/>
</dbReference>
<proteinExistence type="predicted"/>
<dbReference type="Pfam" id="PF12762">
    <property type="entry name" value="DDE_Tnp_IS1595"/>
    <property type="match status" value="1"/>
</dbReference>
<evidence type="ECO:0000313" key="4">
    <source>
        <dbReference type="Proteomes" id="UP000051952"/>
    </source>
</evidence>
<dbReference type="PANTHER" id="PTHR47163">
    <property type="entry name" value="DDE_TNP_IS1595 DOMAIN-CONTAINING PROTEIN"/>
    <property type="match status" value="1"/>
</dbReference>
<name>A0A0S4KIT3_BODSA</name>
<protein>
    <recommendedName>
        <fullName evidence="2">ISXO2-like transposase domain-containing protein</fullName>
    </recommendedName>
</protein>
<evidence type="ECO:0000259" key="2">
    <source>
        <dbReference type="SMART" id="SM01126"/>
    </source>
</evidence>